<dbReference type="PANTHER" id="PTHR21089">
    <property type="entry name" value="SHIKIMATE DEHYDROGENASE"/>
    <property type="match status" value="1"/>
</dbReference>
<dbReference type="GO" id="GO:0004764">
    <property type="term" value="F:shikimate 3-dehydrogenase (NADP+) activity"/>
    <property type="evidence" value="ECO:0007669"/>
    <property type="project" value="UniProtKB-EC"/>
</dbReference>
<dbReference type="Gene3D" id="3.40.50.10860">
    <property type="entry name" value="Leucine Dehydrogenase, chain A, domain 1"/>
    <property type="match status" value="1"/>
</dbReference>
<feature type="domain" description="Quinate/shikimate 5-dehydrogenase/glutamyl-tRNA reductase" evidence="5">
    <location>
        <begin position="110"/>
        <end position="161"/>
    </location>
</feature>
<comment type="pathway">
    <text evidence="1">Metabolic intermediate biosynthesis; chorismate biosynthesis; chorismate from D-erythrose 4-phosphate and phosphoenolpyruvate: step 4/7.</text>
</comment>
<reference evidence="8" key="1">
    <citation type="journal article" date="2021" name="PeerJ">
        <title>Extensive microbial diversity within the chicken gut microbiome revealed by metagenomics and culture.</title>
        <authorList>
            <person name="Gilroy R."/>
            <person name="Ravi A."/>
            <person name="Getino M."/>
            <person name="Pursley I."/>
            <person name="Horton D.L."/>
            <person name="Alikhan N.F."/>
            <person name="Baker D."/>
            <person name="Gharbi K."/>
            <person name="Hall N."/>
            <person name="Watson M."/>
            <person name="Adriaenssens E.M."/>
            <person name="Foster-Nyarko E."/>
            <person name="Jarju S."/>
            <person name="Secka A."/>
            <person name="Antonio M."/>
            <person name="Oren A."/>
            <person name="Chaudhuri R.R."/>
            <person name="La Ragione R."/>
            <person name="Hildebrand F."/>
            <person name="Pallen M.J."/>
        </authorList>
    </citation>
    <scope>NUCLEOTIDE SEQUENCE</scope>
    <source>
        <strain evidence="8">12435</strain>
    </source>
</reference>
<comment type="caution">
    <text evidence="8">The sequence shown here is derived from an EMBL/GenBank/DDBJ whole genome shotgun (WGS) entry which is preliminary data.</text>
</comment>
<dbReference type="InterPro" id="IPR013708">
    <property type="entry name" value="Shikimate_DH-bd_N"/>
</dbReference>
<dbReference type="GO" id="GO:0009423">
    <property type="term" value="P:chorismate biosynthetic process"/>
    <property type="evidence" value="ECO:0007669"/>
    <property type="project" value="TreeGrafter"/>
</dbReference>
<dbReference type="InterPro" id="IPR006151">
    <property type="entry name" value="Shikm_DH/Glu-tRNA_Rdtase"/>
</dbReference>
<evidence type="ECO:0000256" key="1">
    <source>
        <dbReference type="ARBA" id="ARBA00004871"/>
    </source>
</evidence>
<evidence type="ECO:0000259" key="6">
    <source>
        <dbReference type="Pfam" id="PF08501"/>
    </source>
</evidence>
<feature type="domain" description="SDH C-terminal" evidence="7">
    <location>
        <begin position="224"/>
        <end position="253"/>
    </location>
</feature>
<evidence type="ECO:0000256" key="4">
    <source>
        <dbReference type="ARBA" id="ARBA00049442"/>
    </source>
</evidence>
<dbReference type="InterPro" id="IPR022893">
    <property type="entry name" value="Shikimate_DH_fam"/>
</dbReference>
<dbReference type="Pfam" id="PF18317">
    <property type="entry name" value="SDH_C"/>
    <property type="match status" value="1"/>
</dbReference>
<evidence type="ECO:0000259" key="7">
    <source>
        <dbReference type="Pfam" id="PF18317"/>
    </source>
</evidence>
<dbReference type="Proteomes" id="UP000823990">
    <property type="component" value="Unassembled WGS sequence"/>
</dbReference>
<reference evidence="8" key="2">
    <citation type="submission" date="2021-04" db="EMBL/GenBank/DDBJ databases">
        <authorList>
            <person name="Gilroy R."/>
        </authorList>
    </citation>
    <scope>NUCLEOTIDE SEQUENCE</scope>
    <source>
        <strain evidence="8">12435</strain>
    </source>
</reference>
<gene>
    <name evidence="8" type="ORF">H9892_02710</name>
</gene>
<dbReference type="CDD" id="cd01065">
    <property type="entry name" value="NAD_bind_Shikimate_DH"/>
    <property type="match status" value="1"/>
</dbReference>
<evidence type="ECO:0000256" key="3">
    <source>
        <dbReference type="ARBA" id="ARBA00023141"/>
    </source>
</evidence>
<dbReference type="InterPro" id="IPR041121">
    <property type="entry name" value="SDH_C"/>
</dbReference>
<dbReference type="Gene3D" id="3.40.50.720">
    <property type="entry name" value="NAD(P)-binding Rossmann-like Domain"/>
    <property type="match status" value="1"/>
</dbReference>
<feature type="domain" description="Shikimate dehydrogenase substrate binding N-terminal" evidence="6">
    <location>
        <begin position="6"/>
        <end position="85"/>
    </location>
</feature>
<dbReference type="GO" id="GO:0050661">
    <property type="term" value="F:NADP binding"/>
    <property type="evidence" value="ECO:0007669"/>
    <property type="project" value="TreeGrafter"/>
</dbReference>
<dbReference type="GO" id="GO:0019632">
    <property type="term" value="P:shikimate metabolic process"/>
    <property type="evidence" value="ECO:0007669"/>
    <property type="project" value="TreeGrafter"/>
</dbReference>
<evidence type="ECO:0000313" key="9">
    <source>
        <dbReference type="Proteomes" id="UP000823990"/>
    </source>
</evidence>
<evidence type="ECO:0000259" key="5">
    <source>
        <dbReference type="Pfam" id="PF01488"/>
    </source>
</evidence>
<dbReference type="SUPFAM" id="SSF51735">
    <property type="entry name" value="NAD(P)-binding Rossmann-fold domains"/>
    <property type="match status" value="1"/>
</dbReference>
<keyword evidence="3" id="KW-0057">Aromatic amino acid biosynthesis</keyword>
<protein>
    <recommendedName>
        <fullName evidence="2">shikimate dehydrogenase (NADP(+))</fullName>
        <ecNumber evidence="2">1.1.1.25</ecNumber>
    </recommendedName>
</protein>
<proteinExistence type="predicted"/>
<dbReference type="GO" id="GO:0009073">
    <property type="term" value="P:aromatic amino acid family biosynthetic process"/>
    <property type="evidence" value="ECO:0007669"/>
    <property type="project" value="UniProtKB-KW"/>
</dbReference>
<dbReference type="PANTHER" id="PTHR21089:SF1">
    <property type="entry name" value="BIFUNCTIONAL 3-DEHYDROQUINATE DEHYDRATASE_SHIKIMATE DEHYDROGENASE, CHLOROPLASTIC"/>
    <property type="match status" value="1"/>
</dbReference>
<evidence type="ECO:0000313" key="8">
    <source>
        <dbReference type="EMBL" id="HIW02233.1"/>
    </source>
</evidence>
<dbReference type="Pfam" id="PF01488">
    <property type="entry name" value="Shikimate_DH"/>
    <property type="match status" value="1"/>
</dbReference>
<dbReference type="InterPro" id="IPR046346">
    <property type="entry name" value="Aminoacid_DH-like_N_sf"/>
</dbReference>
<keyword evidence="3" id="KW-0028">Amino-acid biosynthesis</keyword>
<dbReference type="InterPro" id="IPR036291">
    <property type="entry name" value="NAD(P)-bd_dom_sf"/>
</dbReference>
<name>A0A9D1Q114_9FIRM</name>
<comment type="catalytic activity">
    <reaction evidence="4">
        <text>shikimate + NADP(+) = 3-dehydroshikimate + NADPH + H(+)</text>
        <dbReference type="Rhea" id="RHEA:17737"/>
        <dbReference type="ChEBI" id="CHEBI:15378"/>
        <dbReference type="ChEBI" id="CHEBI:16630"/>
        <dbReference type="ChEBI" id="CHEBI:36208"/>
        <dbReference type="ChEBI" id="CHEBI:57783"/>
        <dbReference type="ChEBI" id="CHEBI:58349"/>
        <dbReference type="EC" id="1.1.1.25"/>
    </reaction>
</comment>
<evidence type="ECO:0000256" key="2">
    <source>
        <dbReference type="ARBA" id="ARBA00012962"/>
    </source>
</evidence>
<organism evidence="8 9">
    <name type="scientific">Candidatus Protoclostridium stercorigallinarum</name>
    <dbReference type="NCBI Taxonomy" id="2838741"/>
    <lineage>
        <taxon>Bacteria</taxon>
        <taxon>Bacillati</taxon>
        <taxon>Bacillota</taxon>
        <taxon>Clostridia</taxon>
        <taxon>Candidatus Protoclostridium</taxon>
    </lineage>
</organism>
<dbReference type="SUPFAM" id="SSF53223">
    <property type="entry name" value="Aminoacid dehydrogenase-like, N-terminal domain"/>
    <property type="match status" value="1"/>
</dbReference>
<dbReference type="EC" id="1.1.1.25" evidence="2"/>
<dbReference type="AlphaFoldDB" id="A0A9D1Q114"/>
<accession>A0A9D1Q114</accession>
<dbReference type="Pfam" id="PF08501">
    <property type="entry name" value="Shikimate_dh_N"/>
    <property type="match status" value="1"/>
</dbReference>
<sequence>MLKLCVAGSGISYTLSPVIHKAVLGALGVEAEYLVEDIPADAFPANAPRLLASYDGFNVTKPFKRDIIPFLSSLETGGLDAVNVVRTNGGRAVGYNTDADGFALDFASLAGDVRGARVLMIGAGGAAEAVAFALRRAGAEVTVYNRTYARAEALAEKFGLRAVKSAAEAGKCEVFVNCATPPAPPLPEGADTSALAYAYDIVYSPRHTPFMAACEERGAKTSDGLGMLVYQAVIADEIFTGRRGDRAALAAAALRAIDKESKK</sequence>
<dbReference type="EMBL" id="DXHS01000048">
    <property type="protein sequence ID" value="HIW02233.1"/>
    <property type="molecule type" value="Genomic_DNA"/>
</dbReference>
<dbReference type="GO" id="GO:0005829">
    <property type="term" value="C:cytosol"/>
    <property type="evidence" value="ECO:0007669"/>
    <property type="project" value="TreeGrafter"/>
</dbReference>